<dbReference type="Gene3D" id="3.30.2310.20">
    <property type="entry name" value="RelE-like"/>
    <property type="match status" value="1"/>
</dbReference>
<evidence type="ECO:0000313" key="1">
    <source>
        <dbReference type="EMBL" id="NPU68890.1"/>
    </source>
</evidence>
<dbReference type="EMBL" id="JABFDN010000013">
    <property type="protein sequence ID" value="NPU68890.1"/>
    <property type="molecule type" value="Genomic_DNA"/>
</dbReference>
<organism evidence="1 2">
    <name type="scientific">Bradyrhizobium aeschynomenes</name>
    <dbReference type="NCBI Taxonomy" id="2734909"/>
    <lineage>
        <taxon>Bacteria</taxon>
        <taxon>Pseudomonadati</taxon>
        <taxon>Pseudomonadota</taxon>
        <taxon>Alphaproteobacteria</taxon>
        <taxon>Hyphomicrobiales</taxon>
        <taxon>Nitrobacteraceae</taxon>
        <taxon>Bradyrhizobium</taxon>
    </lineage>
</organism>
<dbReference type="SUPFAM" id="SSF143011">
    <property type="entry name" value="RelE-like"/>
    <property type="match status" value="1"/>
</dbReference>
<dbReference type="Proteomes" id="UP000886476">
    <property type="component" value="Unassembled WGS sequence"/>
</dbReference>
<protein>
    <submittedName>
        <fullName evidence="1">Type II toxin-antitoxin system RelE/ParE family toxin</fullName>
    </submittedName>
</protein>
<proteinExistence type="predicted"/>
<keyword evidence="2" id="KW-1185">Reference proteome</keyword>
<dbReference type="InterPro" id="IPR035093">
    <property type="entry name" value="RelE/ParE_toxin_dom_sf"/>
</dbReference>
<dbReference type="RefSeq" id="WP_172113960.1">
    <property type="nucleotide sequence ID" value="NZ_JABFDN010000013.1"/>
</dbReference>
<sequence length="98" mass="11708">MIVSFRDDWLHRFFVDDVRSKKIPADLEDRLFRKLQLIDDAATDGDLRSPPSNHFEKLRGHLDGFHCIRVNKRWRLVFRRHGGRGEATDLYLDDHSYE</sequence>
<comment type="caution">
    <text evidence="1">The sequence shown here is derived from an EMBL/GenBank/DDBJ whole genome shotgun (WGS) entry which is preliminary data.</text>
</comment>
<name>A0ABX2CMI5_9BRAD</name>
<gene>
    <name evidence="1" type="ORF">HL667_28080</name>
</gene>
<dbReference type="InterPro" id="IPR007711">
    <property type="entry name" value="HigB-1"/>
</dbReference>
<accession>A0ABX2CMI5</accession>
<dbReference type="PANTHER" id="PTHR40266">
    <property type="entry name" value="TOXIN HIGB-1"/>
    <property type="match status" value="1"/>
</dbReference>
<dbReference type="PANTHER" id="PTHR40266:SF2">
    <property type="entry name" value="TOXIN HIGB-1"/>
    <property type="match status" value="1"/>
</dbReference>
<reference evidence="1" key="1">
    <citation type="submission" date="2020-05" db="EMBL/GenBank/DDBJ databases">
        <title>Nod-independent and nitrogen-fixing Bradyrhizobium aeschynomene sp. nov. isolated from nodules of Aeschynomene indica.</title>
        <authorList>
            <person name="Zhang Z."/>
        </authorList>
    </citation>
    <scope>NUCLEOTIDE SEQUENCE</scope>
    <source>
        <strain evidence="1">83012</strain>
    </source>
</reference>
<evidence type="ECO:0000313" key="2">
    <source>
        <dbReference type="Proteomes" id="UP000886476"/>
    </source>
</evidence>
<dbReference type="Pfam" id="PF05015">
    <property type="entry name" value="HigB-like_toxin"/>
    <property type="match status" value="1"/>
</dbReference>